<keyword evidence="4" id="KW-1185">Reference proteome</keyword>
<reference evidence="3" key="1">
    <citation type="submission" date="2020-07" db="EMBL/GenBank/DDBJ databases">
        <title>Clarias magur genome sequencing, assembly and annotation.</title>
        <authorList>
            <person name="Kushwaha B."/>
            <person name="Kumar R."/>
            <person name="Das P."/>
            <person name="Joshi C.G."/>
            <person name="Kumar D."/>
            <person name="Nagpure N.S."/>
            <person name="Pandey M."/>
            <person name="Agarwal S."/>
            <person name="Srivastava S."/>
            <person name="Singh M."/>
            <person name="Sahoo L."/>
            <person name="Jayasankar P."/>
            <person name="Meher P.K."/>
            <person name="Koringa P.G."/>
            <person name="Iquebal M.A."/>
            <person name="Das S.P."/>
            <person name="Bit A."/>
            <person name="Patnaik S."/>
            <person name="Patel N."/>
            <person name="Shah T.M."/>
            <person name="Hinsu A."/>
            <person name="Jena J.K."/>
        </authorList>
    </citation>
    <scope>NUCLEOTIDE SEQUENCE</scope>
    <source>
        <strain evidence="3">CIFAMagur01</strain>
        <tissue evidence="3">Testis</tissue>
    </source>
</reference>
<dbReference type="Gene3D" id="1.20.1280.50">
    <property type="match status" value="1"/>
</dbReference>
<evidence type="ECO:0000256" key="1">
    <source>
        <dbReference type="SAM" id="MobiDB-lite"/>
    </source>
</evidence>
<proteinExistence type="predicted"/>
<gene>
    <name evidence="3" type="primary">fbxo33</name>
    <name evidence="3" type="ORF">DAT39_018960</name>
</gene>
<dbReference type="Gene3D" id="3.80.10.10">
    <property type="entry name" value="Ribonuclease Inhibitor"/>
    <property type="match status" value="1"/>
</dbReference>
<evidence type="ECO:0000313" key="4">
    <source>
        <dbReference type="Proteomes" id="UP000727407"/>
    </source>
</evidence>
<dbReference type="PROSITE" id="PS50181">
    <property type="entry name" value="FBOX"/>
    <property type="match status" value="1"/>
</dbReference>
<dbReference type="PANTHER" id="PTHR20933">
    <property type="entry name" value="F-BOX ONLY PROTEIN 33"/>
    <property type="match status" value="1"/>
</dbReference>
<accession>A0A8J4X2E7</accession>
<dbReference type="Pfam" id="PF12937">
    <property type="entry name" value="F-box-like"/>
    <property type="match status" value="1"/>
</dbReference>
<dbReference type="InterPro" id="IPR001810">
    <property type="entry name" value="F-box_dom"/>
</dbReference>
<organism evidence="3 4">
    <name type="scientific">Clarias magur</name>
    <name type="common">Asian catfish</name>
    <name type="synonym">Macropteronotus magur</name>
    <dbReference type="NCBI Taxonomy" id="1594786"/>
    <lineage>
        <taxon>Eukaryota</taxon>
        <taxon>Metazoa</taxon>
        <taxon>Chordata</taxon>
        <taxon>Craniata</taxon>
        <taxon>Vertebrata</taxon>
        <taxon>Euteleostomi</taxon>
        <taxon>Actinopterygii</taxon>
        <taxon>Neopterygii</taxon>
        <taxon>Teleostei</taxon>
        <taxon>Ostariophysi</taxon>
        <taxon>Siluriformes</taxon>
        <taxon>Clariidae</taxon>
        <taxon>Clarias</taxon>
    </lineage>
</organism>
<dbReference type="OrthoDB" id="8757000at2759"/>
<evidence type="ECO:0000259" key="2">
    <source>
        <dbReference type="PROSITE" id="PS50181"/>
    </source>
</evidence>
<evidence type="ECO:0000313" key="3">
    <source>
        <dbReference type="EMBL" id="KAF5891348.1"/>
    </source>
</evidence>
<feature type="region of interest" description="Disordered" evidence="1">
    <location>
        <begin position="490"/>
        <end position="525"/>
    </location>
</feature>
<dbReference type="CDD" id="cd22104">
    <property type="entry name" value="F-box_FBXO33"/>
    <property type="match status" value="1"/>
</dbReference>
<dbReference type="InterPro" id="IPR036047">
    <property type="entry name" value="F-box-like_dom_sf"/>
</dbReference>
<dbReference type="AlphaFoldDB" id="A0A8J4X2E7"/>
<dbReference type="Proteomes" id="UP000727407">
    <property type="component" value="Unassembled WGS sequence"/>
</dbReference>
<dbReference type="EMBL" id="QNUK01000594">
    <property type="protein sequence ID" value="KAF5891348.1"/>
    <property type="molecule type" value="Genomic_DNA"/>
</dbReference>
<name>A0A8J4X2E7_CLAMG</name>
<comment type="caution">
    <text evidence="3">The sequence shown here is derived from an EMBL/GenBank/DDBJ whole genome shotgun (WGS) entry which is preliminary data.</text>
</comment>
<sequence length="563" mass="62961">MALRGCVGASALPSELIVHIFSFLSERDKLRASAVCTRWRECLFYPALWSELKLRFGTGIGSGSGQGSGSGPEQQQQEEEDSARLEFLMRRFGSFVRELQLEFGPLDSCGGEPQSHERWRTATLTYLQHVLCVLSNLRNNRNLQKLSVYGDTFVLQDDVLQDGSYLSQVDRGGKKLKEIQQLFEDFLSNSRQLKWLSCSFMPAVLTPRSLSSLSNPSAETLQHLSLLDHQISGLLPSSELQRLSNLRSLSIDYCDFSSSMCELLADTNRAPLLRLSLLLNGAALEARSLDCVASDSDLKALTRRNADLRVFLMALDVCDDVLESVLKPSLPLERIHVDSYNAPLGDTVLERVSLQYHKTLMHFVLTRDDGRFPDLSGNRNEDPLVLLAWRCVHLSVLIIHGYTVWSHNLVAISRLRGSSLRVLDVSEESIDFDPDQALFSKGDPVQTLVKEVSQGLGRVWHPSIAMENSAVVSDPTLHFHREMQSFSENSRADVSRWAPSSSAEPKRGNPPSASHRPSRAAKNLRTITVSGDRNITMHRIISYQLVPRQRSHAGKPCFYISSV</sequence>
<dbReference type="PANTHER" id="PTHR20933:SF3">
    <property type="entry name" value="F-BOX ONLY PROTEIN 33"/>
    <property type="match status" value="1"/>
</dbReference>
<feature type="domain" description="F-box" evidence="2">
    <location>
        <begin position="6"/>
        <end position="52"/>
    </location>
</feature>
<dbReference type="GO" id="GO:0031398">
    <property type="term" value="P:positive regulation of protein ubiquitination"/>
    <property type="evidence" value="ECO:0007669"/>
    <property type="project" value="TreeGrafter"/>
</dbReference>
<dbReference type="InterPro" id="IPR032675">
    <property type="entry name" value="LRR_dom_sf"/>
</dbReference>
<dbReference type="SUPFAM" id="SSF81383">
    <property type="entry name" value="F-box domain"/>
    <property type="match status" value="1"/>
</dbReference>
<dbReference type="SMART" id="SM00256">
    <property type="entry name" value="FBOX"/>
    <property type="match status" value="1"/>
</dbReference>
<protein>
    <submittedName>
        <fullName evidence="3">F-box only protein 33</fullName>
    </submittedName>
</protein>
<dbReference type="SUPFAM" id="SSF52047">
    <property type="entry name" value="RNI-like"/>
    <property type="match status" value="1"/>
</dbReference>